<name>A0A4R1QNX8_9FIRM</name>
<evidence type="ECO:0000256" key="7">
    <source>
        <dbReference type="ARBA" id="ARBA00023315"/>
    </source>
</evidence>
<dbReference type="SUPFAM" id="SSF56317">
    <property type="entry name" value="Carbon-nitrogen hydrolase"/>
    <property type="match status" value="1"/>
</dbReference>
<dbReference type="Gene3D" id="3.60.110.10">
    <property type="entry name" value="Carbon-nitrogen hydrolase"/>
    <property type="match status" value="1"/>
</dbReference>
<keyword evidence="7 11" id="KW-0012">Acyltransferase</keyword>
<evidence type="ECO:0000256" key="6">
    <source>
        <dbReference type="ARBA" id="ARBA00023136"/>
    </source>
</evidence>
<sequence>MKAAIWPEIISIKNSGTALYIVVCALCYILANGQWGIPVFAWIYPFLFLSLLKKGEILKPVLIIFLIYIIGFFIQWINVLGVGPLTCLAIAITASCIKIFPYIAYQKFNGSEDCFAVTILFSAAMVTAEYVIYLIYPILAGLSDVYTQYQNLTLINLSSLFGVYGIIFVMYWTSAVAIWLCEHREGQKSKKAIIIYAIAMGFVFMYGIAMLNLPITKSNTVRIASITVPVKELLENDDDVYKVFYSNSFSAENLATTKKKLSQVHDELFKKTIEEAKAGAKIIFWSELNGAVMQEDEARLITHAAEIAKQQNIYLVISLLTKTPYEKYKDNKVVAFNPQGEILSEFFKTVRSPGELCVEGTGKMQDFPSEFGRLTSFICSDMASSDLVNQAGRDNVDIIMVPASDWKEMSPIAIKTAIVRGIENGCAVVRQTNMGISIAADYSGRILSRSDYYTSESMNMVSEIPIRGRFTVYPYVGNILPWGCTVYVVLSLLNFHRKNGIKRNKNNATNWTDPQKLGQKSNNGWQKGN</sequence>
<reference evidence="11 12" key="1">
    <citation type="submission" date="2019-03" db="EMBL/GenBank/DDBJ databases">
        <title>Genomic Encyclopedia of Type Strains, Phase IV (KMG-IV): sequencing the most valuable type-strain genomes for metagenomic binning, comparative biology and taxonomic classification.</title>
        <authorList>
            <person name="Goeker M."/>
        </authorList>
    </citation>
    <scope>NUCLEOTIDE SEQUENCE [LARGE SCALE GENOMIC DNA]</scope>
    <source>
        <strain evidence="11 12">DSM 100556</strain>
    </source>
</reference>
<accession>A0A4R1QNX8</accession>
<evidence type="ECO:0000259" key="10">
    <source>
        <dbReference type="PROSITE" id="PS50263"/>
    </source>
</evidence>
<evidence type="ECO:0000256" key="1">
    <source>
        <dbReference type="ARBA" id="ARBA00004651"/>
    </source>
</evidence>
<organism evidence="11 12">
    <name type="scientific">Kineothrix alysoides</name>
    <dbReference type="NCBI Taxonomy" id="1469948"/>
    <lineage>
        <taxon>Bacteria</taxon>
        <taxon>Bacillati</taxon>
        <taxon>Bacillota</taxon>
        <taxon>Clostridia</taxon>
        <taxon>Lachnospirales</taxon>
        <taxon>Lachnospiraceae</taxon>
        <taxon>Kineothrix</taxon>
    </lineage>
</organism>
<dbReference type="PANTHER" id="PTHR38686:SF1">
    <property type="entry name" value="APOLIPOPROTEIN N-ACYLTRANSFERASE"/>
    <property type="match status" value="1"/>
</dbReference>
<dbReference type="InterPro" id="IPR003010">
    <property type="entry name" value="C-N_Hydrolase"/>
</dbReference>
<keyword evidence="12" id="KW-1185">Reference proteome</keyword>
<feature type="region of interest" description="Disordered" evidence="8">
    <location>
        <begin position="504"/>
        <end position="529"/>
    </location>
</feature>
<dbReference type="AlphaFoldDB" id="A0A4R1QNX8"/>
<dbReference type="Proteomes" id="UP000295718">
    <property type="component" value="Unassembled WGS sequence"/>
</dbReference>
<dbReference type="GO" id="GO:0016410">
    <property type="term" value="F:N-acyltransferase activity"/>
    <property type="evidence" value="ECO:0007669"/>
    <property type="project" value="InterPro"/>
</dbReference>
<dbReference type="PROSITE" id="PS50263">
    <property type="entry name" value="CN_HYDROLASE"/>
    <property type="match status" value="1"/>
</dbReference>
<dbReference type="OrthoDB" id="9811121at2"/>
<keyword evidence="4 9" id="KW-0812">Transmembrane</keyword>
<dbReference type="RefSeq" id="WP_051869911.1">
    <property type="nucleotide sequence ID" value="NZ_JPNB01000003.1"/>
</dbReference>
<dbReference type="GO" id="GO:0005886">
    <property type="term" value="C:plasma membrane"/>
    <property type="evidence" value="ECO:0007669"/>
    <property type="project" value="UniProtKB-SubCell"/>
</dbReference>
<keyword evidence="11" id="KW-0449">Lipoprotein</keyword>
<feature type="transmembrane region" description="Helical" evidence="9">
    <location>
        <begin position="115"/>
        <end position="139"/>
    </location>
</feature>
<evidence type="ECO:0000313" key="12">
    <source>
        <dbReference type="Proteomes" id="UP000295718"/>
    </source>
</evidence>
<dbReference type="InterPro" id="IPR004563">
    <property type="entry name" value="Apolipo_AcylTrfase"/>
</dbReference>
<comment type="subcellular location">
    <subcellularLocation>
        <location evidence="1">Cell membrane</location>
        <topology evidence="1">Multi-pass membrane protein</topology>
    </subcellularLocation>
</comment>
<feature type="transmembrane region" description="Helical" evidence="9">
    <location>
        <begin position="472"/>
        <end position="495"/>
    </location>
</feature>
<feature type="transmembrane region" description="Helical" evidence="9">
    <location>
        <begin position="193"/>
        <end position="215"/>
    </location>
</feature>
<proteinExistence type="predicted"/>
<feature type="domain" description="CN hydrolase" evidence="10">
    <location>
        <begin position="247"/>
        <end position="466"/>
    </location>
</feature>
<dbReference type="GO" id="GO:0042158">
    <property type="term" value="P:lipoprotein biosynthetic process"/>
    <property type="evidence" value="ECO:0007669"/>
    <property type="project" value="InterPro"/>
</dbReference>
<keyword evidence="5 9" id="KW-1133">Transmembrane helix</keyword>
<evidence type="ECO:0000256" key="2">
    <source>
        <dbReference type="ARBA" id="ARBA00022475"/>
    </source>
</evidence>
<keyword evidence="2" id="KW-1003">Cell membrane</keyword>
<feature type="compositionally biased region" description="Polar residues" evidence="8">
    <location>
        <begin position="506"/>
        <end position="529"/>
    </location>
</feature>
<dbReference type="Pfam" id="PF00795">
    <property type="entry name" value="CN_hydrolase"/>
    <property type="match status" value="1"/>
</dbReference>
<evidence type="ECO:0000256" key="4">
    <source>
        <dbReference type="ARBA" id="ARBA00022692"/>
    </source>
</evidence>
<feature type="transmembrane region" description="Helical" evidence="9">
    <location>
        <begin position="57"/>
        <end position="77"/>
    </location>
</feature>
<evidence type="ECO:0000313" key="11">
    <source>
        <dbReference type="EMBL" id="TCL55027.1"/>
    </source>
</evidence>
<feature type="transmembrane region" description="Helical" evidence="9">
    <location>
        <begin position="20"/>
        <end position="45"/>
    </location>
</feature>
<evidence type="ECO:0000256" key="8">
    <source>
        <dbReference type="SAM" id="MobiDB-lite"/>
    </source>
</evidence>
<comment type="caution">
    <text evidence="11">The sequence shown here is derived from an EMBL/GenBank/DDBJ whole genome shotgun (WGS) entry which is preliminary data.</text>
</comment>
<dbReference type="STRING" id="1469948.GCA_000732725_03979"/>
<evidence type="ECO:0000256" key="9">
    <source>
        <dbReference type="SAM" id="Phobius"/>
    </source>
</evidence>
<protein>
    <submittedName>
        <fullName evidence="11">Apolipoprotein N-acyltransferase</fullName>
    </submittedName>
</protein>
<feature type="transmembrane region" description="Helical" evidence="9">
    <location>
        <begin position="83"/>
        <end position="103"/>
    </location>
</feature>
<gene>
    <name evidence="11" type="ORF">EDD76_11762</name>
</gene>
<dbReference type="PANTHER" id="PTHR38686">
    <property type="entry name" value="APOLIPOPROTEIN N-ACYLTRANSFERASE"/>
    <property type="match status" value="1"/>
</dbReference>
<evidence type="ECO:0000256" key="5">
    <source>
        <dbReference type="ARBA" id="ARBA00022989"/>
    </source>
</evidence>
<dbReference type="InterPro" id="IPR036526">
    <property type="entry name" value="C-N_Hydrolase_sf"/>
</dbReference>
<keyword evidence="6 9" id="KW-0472">Membrane</keyword>
<keyword evidence="3 11" id="KW-0808">Transferase</keyword>
<dbReference type="EMBL" id="SLUO01000017">
    <property type="protein sequence ID" value="TCL55027.1"/>
    <property type="molecule type" value="Genomic_DNA"/>
</dbReference>
<feature type="transmembrane region" description="Helical" evidence="9">
    <location>
        <begin position="159"/>
        <end position="181"/>
    </location>
</feature>
<evidence type="ECO:0000256" key="3">
    <source>
        <dbReference type="ARBA" id="ARBA00022679"/>
    </source>
</evidence>